<dbReference type="InterPro" id="IPR050189">
    <property type="entry name" value="MFS_Efflux_Transporters"/>
</dbReference>
<dbReference type="PANTHER" id="PTHR43124:SF3">
    <property type="entry name" value="CHLORAMPHENICOL EFFLUX PUMP RV0191"/>
    <property type="match status" value="1"/>
</dbReference>
<organism evidence="10 11">
    <name type="scientific">Pseudoalteromonas fenneropenaei</name>
    <dbReference type="NCBI Taxonomy" id="1737459"/>
    <lineage>
        <taxon>Bacteria</taxon>
        <taxon>Pseudomonadati</taxon>
        <taxon>Pseudomonadota</taxon>
        <taxon>Gammaproteobacteria</taxon>
        <taxon>Alteromonadales</taxon>
        <taxon>Pseudoalteromonadaceae</taxon>
        <taxon>Pseudoalteromonas</taxon>
    </lineage>
</organism>
<keyword evidence="5 8" id="KW-0812">Transmembrane</keyword>
<evidence type="ECO:0000256" key="2">
    <source>
        <dbReference type="ARBA" id="ARBA00006236"/>
    </source>
</evidence>
<dbReference type="PROSITE" id="PS50850">
    <property type="entry name" value="MFS"/>
    <property type="match status" value="1"/>
</dbReference>
<feature type="transmembrane region" description="Helical" evidence="8">
    <location>
        <begin position="77"/>
        <end position="95"/>
    </location>
</feature>
<keyword evidence="4" id="KW-1003">Cell membrane</keyword>
<feature type="transmembrane region" description="Helical" evidence="8">
    <location>
        <begin position="46"/>
        <end position="65"/>
    </location>
</feature>
<dbReference type="Proteomes" id="UP001595453">
    <property type="component" value="Unassembled WGS sequence"/>
</dbReference>
<dbReference type="InterPro" id="IPR011701">
    <property type="entry name" value="MFS"/>
</dbReference>
<evidence type="ECO:0000256" key="5">
    <source>
        <dbReference type="ARBA" id="ARBA00022692"/>
    </source>
</evidence>
<evidence type="ECO:0000256" key="3">
    <source>
        <dbReference type="ARBA" id="ARBA00022448"/>
    </source>
</evidence>
<keyword evidence="8" id="KW-0997">Cell inner membrane</keyword>
<dbReference type="InterPro" id="IPR020846">
    <property type="entry name" value="MFS_dom"/>
</dbReference>
<dbReference type="NCBIfam" id="TIGR00710">
    <property type="entry name" value="efflux_Bcr_CflA"/>
    <property type="match status" value="1"/>
</dbReference>
<keyword evidence="7 8" id="KW-0472">Membrane</keyword>
<dbReference type="CDD" id="cd17320">
    <property type="entry name" value="MFS_MdfA_MDR_like"/>
    <property type="match status" value="1"/>
</dbReference>
<gene>
    <name evidence="10" type="ORF">ACFOEE_12750</name>
</gene>
<feature type="transmembrane region" description="Helical" evidence="8">
    <location>
        <begin position="101"/>
        <end position="123"/>
    </location>
</feature>
<reference evidence="11" key="1">
    <citation type="journal article" date="2019" name="Int. J. Syst. Evol. Microbiol.">
        <title>The Global Catalogue of Microorganisms (GCM) 10K type strain sequencing project: providing services to taxonomists for standard genome sequencing and annotation.</title>
        <authorList>
            <consortium name="The Broad Institute Genomics Platform"/>
            <consortium name="The Broad Institute Genome Sequencing Center for Infectious Disease"/>
            <person name="Wu L."/>
            <person name="Ma J."/>
        </authorList>
    </citation>
    <scope>NUCLEOTIDE SEQUENCE [LARGE SCALE GENOMIC DNA]</scope>
    <source>
        <strain evidence="11">KCTC 42730</strain>
    </source>
</reference>
<evidence type="ECO:0000256" key="8">
    <source>
        <dbReference type="RuleBase" id="RU365088"/>
    </source>
</evidence>
<evidence type="ECO:0000313" key="10">
    <source>
        <dbReference type="EMBL" id="MFC3033389.1"/>
    </source>
</evidence>
<feature type="transmembrane region" description="Helical" evidence="8">
    <location>
        <begin position="214"/>
        <end position="239"/>
    </location>
</feature>
<evidence type="ECO:0000256" key="4">
    <source>
        <dbReference type="ARBA" id="ARBA00022475"/>
    </source>
</evidence>
<dbReference type="InterPro" id="IPR005829">
    <property type="entry name" value="Sugar_transporter_CS"/>
</dbReference>
<comment type="subcellular location">
    <subcellularLocation>
        <location evidence="8">Cell inner membrane</location>
        <topology evidence="8">Multi-pass membrane protein</topology>
    </subcellularLocation>
    <subcellularLocation>
        <location evidence="1">Cell membrane</location>
        <topology evidence="1">Multi-pass membrane protein</topology>
    </subcellularLocation>
</comment>
<dbReference type="PANTHER" id="PTHR43124">
    <property type="entry name" value="PURINE EFFLUX PUMP PBUE"/>
    <property type="match status" value="1"/>
</dbReference>
<feature type="transmembrane region" description="Helical" evidence="8">
    <location>
        <begin position="12"/>
        <end position="34"/>
    </location>
</feature>
<dbReference type="EMBL" id="JBHRSD010000022">
    <property type="protein sequence ID" value="MFC3033389.1"/>
    <property type="molecule type" value="Genomic_DNA"/>
</dbReference>
<keyword evidence="6 8" id="KW-1133">Transmembrane helix</keyword>
<accession>A0ABV7CL52</accession>
<keyword evidence="11" id="KW-1185">Reference proteome</keyword>
<dbReference type="RefSeq" id="WP_377124825.1">
    <property type="nucleotide sequence ID" value="NZ_JBHRSD010000022.1"/>
</dbReference>
<feature type="domain" description="Major facilitator superfamily (MFS) profile" evidence="9">
    <location>
        <begin position="11"/>
        <end position="389"/>
    </location>
</feature>
<evidence type="ECO:0000256" key="7">
    <source>
        <dbReference type="ARBA" id="ARBA00023136"/>
    </source>
</evidence>
<dbReference type="Pfam" id="PF07690">
    <property type="entry name" value="MFS_1"/>
    <property type="match status" value="1"/>
</dbReference>
<evidence type="ECO:0000256" key="6">
    <source>
        <dbReference type="ARBA" id="ARBA00022989"/>
    </source>
</evidence>
<comment type="similarity">
    <text evidence="2 8">Belongs to the major facilitator superfamily. Bcr/CmlA family.</text>
</comment>
<keyword evidence="3 8" id="KW-0813">Transport</keyword>
<dbReference type="InterPro" id="IPR004812">
    <property type="entry name" value="Efflux_drug-R_Bcr/CmlA"/>
</dbReference>
<dbReference type="SUPFAM" id="SSF103473">
    <property type="entry name" value="MFS general substrate transporter"/>
    <property type="match status" value="1"/>
</dbReference>
<protein>
    <recommendedName>
        <fullName evidence="8">Bcr/CflA family efflux transporter</fullName>
    </recommendedName>
</protein>
<evidence type="ECO:0000256" key="1">
    <source>
        <dbReference type="ARBA" id="ARBA00004651"/>
    </source>
</evidence>
<feature type="transmembrane region" description="Helical" evidence="8">
    <location>
        <begin position="135"/>
        <end position="157"/>
    </location>
</feature>
<sequence>MTTRPTSPFKTWLILIFLVIFCPLAIDLYLPAFMVMAQSLNVTEAHIQQTVAVFMLSVGLGQLLAGPLADRFGRKPVALSGIILYGIGGVLAAIAEQWSVLMLARVLQGLGACATFVSCFAIVRDSFDSKRSGAMITYLNGIVCFIPALAPIFGAWLTQAFGWRANFLFLTLFAVLGLLVILAFYRETRPADTHYSGHLLDLRRFTPMLGHPQFMFNAAITMLGMSGILVFVTTAPGWIMSHLERDMSEFTAWFTANAVVSIVASFIAPRFIKRNSQQALRCGLALFVLAAVLLMLTRSVTAPVALMLPMFIASLGFALSLGSAAGKALAPFAKQAGTASALIGVMQMSGAGVLALASQTLALSAPVQIAVHFFALAPFSLALLSRKSQQLHPHCSG</sequence>
<feature type="transmembrane region" description="Helical" evidence="8">
    <location>
        <begin position="279"/>
        <end position="296"/>
    </location>
</feature>
<name>A0ABV7CL52_9GAMM</name>
<feature type="transmembrane region" description="Helical" evidence="8">
    <location>
        <begin position="336"/>
        <end position="357"/>
    </location>
</feature>
<dbReference type="InterPro" id="IPR036259">
    <property type="entry name" value="MFS_trans_sf"/>
</dbReference>
<dbReference type="Gene3D" id="1.20.1720.10">
    <property type="entry name" value="Multidrug resistance protein D"/>
    <property type="match status" value="1"/>
</dbReference>
<feature type="transmembrane region" description="Helical" evidence="8">
    <location>
        <begin position="302"/>
        <end position="324"/>
    </location>
</feature>
<evidence type="ECO:0000259" key="9">
    <source>
        <dbReference type="PROSITE" id="PS50850"/>
    </source>
</evidence>
<dbReference type="PROSITE" id="PS00216">
    <property type="entry name" value="SUGAR_TRANSPORT_1"/>
    <property type="match status" value="1"/>
</dbReference>
<feature type="transmembrane region" description="Helical" evidence="8">
    <location>
        <begin position="251"/>
        <end position="272"/>
    </location>
</feature>
<evidence type="ECO:0000313" key="11">
    <source>
        <dbReference type="Proteomes" id="UP001595453"/>
    </source>
</evidence>
<proteinExistence type="inferred from homology"/>
<feature type="transmembrane region" description="Helical" evidence="8">
    <location>
        <begin position="363"/>
        <end position="384"/>
    </location>
</feature>
<comment type="caution">
    <text evidence="10">The sequence shown here is derived from an EMBL/GenBank/DDBJ whole genome shotgun (WGS) entry which is preliminary data.</text>
</comment>
<feature type="transmembrane region" description="Helical" evidence="8">
    <location>
        <begin position="163"/>
        <end position="185"/>
    </location>
</feature>